<name>A0A1B8HMW0_9GAMM</name>
<sequence>MAKIYALQGRGNCGKTSTLKEIFNQLKAKYPNAIINIINENSDITIELNINGVKIGIESQGDPNSRLETSLLHFVSVNCDVIFCAVRTSGMTVQWVNNCSNTHNIEFIPKHSSSNEHAQTNALQATSMISLAGL</sequence>
<dbReference type="AlphaFoldDB" id="A0A1B8HMW0"/>
<evidence type="ECO:0000313" key="1">
    <source>
        <dbReference type="EMBL" id="OBU10610.1"/>
    </source>
</evidence>
<evidence type="ECO:0000313" key="2">
    <source>
        <dbReference type="Proteomes" id="UP000092247"/>
    </source>
</evidence>
<dbReference type="EMBL" id="LZEX01000003">
    <property type="protein sequence ID" value="OBU10610.1"/>
    <property type="molecule type" value="Genomic_DNA"/>
</dbReference>
<dbReference type="RefSeq" id="WP_067421882.1">
    <property type="nucleotide sequence ID" value="NZ_LZEX01000003.1"/>
</dbReference>
<proteinExistence type="predicted"/>
<reference evidence="1 2" key="1">
    <citation type="submission" date="2016-06" db="EMBL/GenBank/DDBJ databases">
        <authorList>
            <person name="Kjaerup R.B."/>
            <person name="Dalgaard T.S."/>
            <person name="Juul-Madsen H.R."/>
        </authorList>
    </citation>
    <scope>NUCLEOTIDE SEQUENCE [LARGE SCALE GENOMIC DNA]</scope>
    <source>
        <strain evidence="1 2">GCSL-Mp3</strain>
    </source>
</reference>
<comment type="caution">
    <text evidence="1">The sequence shown here is derived from an EMBL/GenBank/DDBJ whole genome shotgun (WGS) entry which is preliminary data.</text>
</comment>
<organism evidence="1 2">
    <name type="scientific">Morganella psychrotolerans</name>
    <dbReference type="NCBI Taxonomy" id="368603"/>
    <lineage>
        <taxon>Bacteria</taxon>
        <taxon>Pseudomonadati</taxon>
        <taxon>Pseudomonadota</taxon>
        <taxon>Gammaproteobacteria</taxon>
        <taxon>Enterobacterales</taxon>
        <taxon>Morganellaceae</taxon>
        <taxon>Morganella</taxon>
    </lineage>
</organism>
<dbReference type="Proteomes" id="UP000092247">
    <property type="component" value="Unassembled WGS sequence"/>
</dbReference>
<accession>A0A1B8HMW0</accession>
<protein>
    <submittedName>
        <fullName evidence="1">Uncharacterized protein</fullName>
    </submittedName>
</protein>
<gene>
    <name evidence="1" type="ORF">AYY17_15855</name>
</gene>